<keyword evidence="11" id="KW-0234">DNA repair</keyword>
<dbReference type="GO" id="GO:0006284">
    <property type="term" value="P:base-excision repair"/>
    <property type="evidence" value="ECO:0007669"/>
    <property type="project" value="InterPro"/>
</dbReference>
<dbReference type="CDD" id="cd08966">
    <property type="entry name" value="EcFpg-like_N"/>
    <property type="match status" value="1"/>
</dbReference>
<comment type="catalytic activity">
    <reaction evidence="15">
        <text>2'-deoxyribonucleotide-(2'-deoxyribose 5'-phosphate)-2'-deoxyribonucleotide-DNA = a 3'-end 2'-deoxyribonucleotide-(2,3-dehydro-2,3-deoxyribose 5'-phosphate)-DNA + a 5'-end 5'-phospho-2'-deoxyribonucleoside-DNA + H(+)</text>
        <dbReference type="Rhea" id="RHEA:66592"/>
        <dbReference type="Rhea" id="RHEA-COMP:13180"/>
        <dbReference type="Rhea" id="RHEA-COMP:16897"/>
        <dbReference type="Rhea" id="RHEA-COMP:17067"/>
        <dbReference type="ChEBI" id="CHEBI:15378"/>
        <dbReference type="ChEBI" id="CHEBI:136412"/>
        <dbReference type="ChEBI" id="CHEBI:157695"/>
        <dbReference type="ChEBI" id="CHEBI:167181"/>
        <dbReference type="EC" id="4.2.99.18"/>
    </reaction>
</comment>
<dbReference type="SMART" id="SM00898">
    <property type="entry name" value="Fapy_DNA_glyco"/>
    <property type="match status" value="1"/>
</dbReference>
<dbReference type="NCBIfam" id="NF002211">
    <property type="entry name" value="PRK01103.1"/>
    <property type="match status" value="1"/>
</dbReference>
<keyword evidence="8" id="KW-0378">Hydrolase</keyword>
<evidence type="ECO:0000313" key="19">
    <source>
        <dbReference type="EMBL" id="OHA00643.1"/>
    </source>
</evidence>
<dbReference type="NCBIfam" id="TIGR00577">
    <property type="entry name" value="fpg"/>
    <property type="match status" value="1"/>
</dbReference>
<evidence type="ECO:0000259" key="17">
    <source>
        <dbReference type="PROSITE" id="PS51066"/>
    </source>
</evidence>
<sequence>MPELPEVETTARALRQKILGRKIKGAVATAHQLFEDKKLFRNMGRVLRGDKFSAIDRHGKYLLFRLSSGRTMIAHLKMTGHFLVIGRTAKHSPPPLQYSRVLKWRDLGEYVRFQIDFVDGGALLFSDVRKFGRIWLLAPDKISEFFKDRKLAHDALSNEASGAYLHTKLKRNRAVKSLLLDQTVIAGIGNIYADEMLWSARLHPLRKGSELTPSEVEKLHQAMRDILKRGIKTGGTSIRDYRHPDGSLGSFQKERAVYQRAGEPCLRCKMPIKRIVVTQRGTHYCPKCQNLSQNSKAKSQKFKAKDKISKTF</sequence>
<dbReference type="InterPro" id="IPR010979">
    <property type="entry name" value="Ribosomal_uS13-like_H2TH"/>
</dbReference>
<comment type="similarity">
    <text evidence="3">Belongs to the FPG family.</text>
</comment>
<evidence type="ECO:0000256" key="1">
    <source>
        <dbReference type="ARBA" id="ARBA00001668"/>
    </source>
</evidence>
<keyword evidence="9" id="KW-0862">Zinc</keyword>
<dbReference type="PROSITE" id="PS51068">
    <property type="entry name" value="FPG_CAT"/>
    <property type="match status" value="1"/>
</dbReference>
<accession>A0A1G2KMM3</accession>
<dbReference type="InterPro" id="IPR000214">
    <property type="entry name" value="Znf_DNA_glyclase/AP_lyase"/>
</dbReference>
<dbReference type="PANTHER" id="PTHR22993:SF9">
    <property type="entry name" value="FORMAMIDOPYRIMIDINE-DNA GLYCOSYLASE"/>
    <property type="match status" value="1"/>
</dbReference>
<evidence type="ECO:0000256" key="9">
    <source>
        <dbReference type="ARBA" id="ARBA00022833"/>
    </source>
</evidence>
<comment type="caution">
    <text evidence="19">The sequence shown here is derived from an EMBL/GenBank/DDBJ whole genome shotgun (WGS) entry which is preliminary data.</text>
</comment>
<keyword evidence="10" id="KW-0238">DNA-binding</keyword>
<dbReference type="AlphaFoldDB" id="A0A1G2KMM3"/>
<dbReference type="Pfam" id="PF01149">
    <property type="entry name" value="Fapy_DNA_glyco"/>
    <property type="match status" value="1"/>
</dbReference>
<evidence type="ECO:0000256" key="12">
    <source>
        <dbReference type="ARBA" id="ARBA00023239"/>
    </source>
</evidence>
<dbReference type="EMBL" id="MHQK01000052">
    <property type="protein sequence ID" value="OHA00643.1"/>
    <property type="molecule type" value="Genomic_DNA"/>
</dbReference>
<reference evidence="19 20" key="1">
    <citation type="journal article" date="2016" name="Nat. Commun.">
        <title>Thousands of microbial genomes shed light on interconnected biogeochemical processes in an aquifer system.</title>
        <authorList>
            <person name="Anantharaman K."/>
            <person name="Brown C.T."/>
            <person name="Hug L.A."/>
            <person name="Sharon I."/>
            <person name="Castelle C.J."/>
            <person name="Probst A.J."/>
            <person name="Thomas B.C."/>
            <person name="Singh A."/>
            <person name="Wilkins M.J."/>
            <person name="Karaoz U."/>
            <person name="Brodie E.L."/>
            <person name="Williams K.H."/>
            <person name="Hubbard S.S."/>
            <person name="Banfield J.F."/>
        </authorList>
    </citation>
    <scope>NUCLEOTIDE SEQUENCE [LARGE SCALE GENOMIC DNA]</scope>
</reference>
<evidence type="ECO:0000256" key="11">
    <source>
        <dbReference type="ARBA" id="ARBA00023204"/>
    </source>
</evidence>
<keyword evidence="14" id="KW-0326">Glycosidase</keyword>
<keyword evidence="12" id="KW-0456">Lyase</keyword>
<evidence type="ECO:0000256" key="4">
    <source>
        <dbReference type="ARBA" id="ARBA00011245"/>
    </source>
</evidence>
<evidence type="ECO:0000256" key="5">
    <source>
        <dbReference type="ARBA" id="ARBA00022723"/>
    </source>
</evidence>
<comment type="subunit">
    <text evidence="4">Monomer.</text>
</comment>
<dbReference type="Gene3D" id="3.20.190.10">
    <property type="entry name" value="MutM-like, N-terminal"/>
    <property type="match status" value="1"/>
</dbReference>
<evidence type="ECO:0000259" key="18">
    <source>
        <dbReference type="PROSITE" id="PS51068"/>
    </source>
</evidence>
<keyword evidence="7 16" id="KW-0863">Zinc-finger</keyword>
<evidence type="ECO:0000256" key="8">
    <source>
        <dbReference type="ARBA" id="ARBA00022801"/>
    </source>
</evidence>
<organism evidence="19 20">
    <name type="scientific">Candidatus Sungbacteria bacterium RIFCSPHIGHO2_02_FULL_49_20</name>
    <dbReference type="NCBI Taxonomy" id="1802272"/>
    <lineage>
        <taxon>Bacteria</taxon>
        <taxon>Candidatus Sungiibacteriota</taxon>
    </lineage>
</organism>
<dbReference type="PANTHER" id="PTHR22993">
    <property type="entry name" value="FORMAMIDOPYRIMIDINE-DNA GLYCOSYLASE"/>
    <property type="match status" value="1"/>
</dbReference>
<dbReference type="PROSITE" id="PS51066">
    <property type="entry name" value="ZF_FPG_2"/>
    <property type="match status" value="1"/>
</dbReference>
<evidence type="ECO:0000313" key="20">
    <source>
        <dbReference type="Proteomes" id="UP000178710"/>
    </source>
</evidence>
<keyword evidence="5" id="KW-0479">Metal-binding</keyword>
<dbReference type="Pfam" id="PF06827">
    <property type="entry name" value="zf-FPG_IleRS"/>
    <property type="match status" value="1"/>
</dbReference>
<evidence type="ECO:0000256" key="10">
    <source>
        <dbReference type="ARBA" id="ARBA00023125"/>
    </source>
</evidence>
<feature type="domain" description="FPG-type" evidence="17">
    <location>
        <begin position="256"/>
        <end position="290"/>
    </location>
</feature>
<dbReference type="GO" id="GO:0140078">
    <property type="term" value="F:class I DNA-(apurinic or apyrimidinic site) endonuclease activity"/>
    <property type="evidence" value="ECO:0007669"/>
    <property type="project" value="UniProtKB-EC"/>
</dbReference>
<comment type="cofactor">
    <cofactor evidence="2">
        <name>Zn(2+)</name>
        <dbReference type="ChEBI" id="CHEBI:29105"/>
    </cofactor>
</comment>
<protein>
    <submittedName>
        <fullName evidence="19">DNA-formamidopyrimidine glycosylase</fullName>
    </submittedName>
</protein>
<dbReference type="PROSITE" id="PS01242">
    <property type="entry name" value="ZF_FPG_1"/>
    <property type="match status" value="1"/>
</dbReference>
<dbReference type="Proteomes" id="UP000178710">
    <property type="component" value="Unassembled WGS sequence"/>
</dbReference>
<keyword evidence="13" id="KW-0511">Multifunctional enzyme</keyword>
<evidence type="ECO:0000256" key="15">
    <source>
        <dbReference type="ARBA" id="ARBA00044632"/>
    </source>
</evidence>
<dbReference type="Gene3D" id="1.10.8.50">
    <property type="match status" value="1"/>
</dbReference>
<proteinExistence type="inferred from homology"/>
<name>A0A1G2KMM3_9BACT</name>
<evidence type="ECO:0000256" key="13">
    <source>
        <dbReference type="ARBA" id="ARBA00023268"/>
    </source>
</evidence>
<dbReference type="InterPro" id="IPR010663">
    <property type="entry name" value="Znf_FPG/IleRS"/>
</dbReference>
<comment type="catalytic activity">
    <reaction evidence="1">
        <text>Hydrolysis of DNA containing ring-opened 7-methylguanine residues, releasing 2,6-diamino-4-hydroxy-5-(N-methyl)formamidopyrimidine.</text>
        <dbReference type="EC" id="3.2.2.23"/>
    </reaction>
</comment>
<dbReference type="InterPro" id="IPR015887">
    <property type="entry name" value="DNA_glyclase_Znf_dom_DNA_BS"/>
</dbReference>
<evidence type="ECO:0000256" key="14">
    <source>
        <dbReference type="ARBA" id="ARBA00023295"/>
    </source>
</evidence>
<evidence type="ECO:0000256" key="3">
    <source>
        <dbReference type="ARBA" id="ARBA00009409"/>
    </source>
</evidence>
<evidence type="ECO:0000256" key="7">
    <source>
        <dbReference type="ARBA" id="ARBA00022771"/>
    </source>
</evidence>
<dbReference type="SUPFAM" id="SSF57716">
    <property type="entry name" value="Glucocorticoid receptor-like (DNA-binding domain)"/>
    <property type="match status" value="1"/>
</dbReference>
<dbReference type="SUPFAM" id="SSF46946">
    <property type="entry name" value="S13-like H2TH domain"/>
    <property type="match status" value="1"/>
</dbReference>
<gene>
    <name evidence="19" type="ORF">A3C12_02015</name>
</gene>
<keyword evidence="6" id="KW-0227">DNA damage</keyword>
<evidence type="ECO:0000256" key="2">
    <source>
        <dbReference type="ARBA" id="ARBA00001947"/>
    </source>
</evidence>
<dbReference type="InterPro" id="IPR015886">
    <property type="entry name" value="H2TH_FPG"/>
</dbReference>
<evidence type="ECO:0000256" key="16">
    <source>
        <dbReference type="PROSITE-ProRule" id="PRU00391"/>
    </source>
</evidence>
<dbReference type="SMART" id="SM01232">
    <property type="entry name" value="H2TH"/>
    <property type="match status" value="1"/>
</dbReference>
<feature type="domain" description="Formamidopyrimidine-DNA glycosylase catalytic" evidence="18">
    <location>
        <begin position="2"/>
        <end position="132"/>
    </location>
</feature>
<dbReference type="GO" id="GO:0034039">
    <property type="term" value="F:8-oxo-7,8-dihydroguanine DNA N-glycosylase activity"/>
    <property type="evidence" value="ECO:0007669"/>
    <property type="project" value="TreeGrafter"/>
</dbReference>
<dbReference type="InterPro" id="IPR035937">
    <property type="entry name" value="FPG_N"/>
</dbReference>
<dbReference type="Pfam" id="PF06831">
    <property type="entry name" value="H2TH"/>
    <property type="match status" value="1"/>
</dbReference>
<dbReference type="GO" id="GO:0003684">
    <property type="term" value="F:damaged DNA binding"/>
    <property type="evidence" value="ECO:0007669"/>
    <property type="project" value="InterPro"/>
</dbReference>
<dbReference type="SUPFAM" id="SSF81624">
    <property type="entry name" value="N-terminal domain of MutM-like DNA repair proteins"/>
    <property type="match status" value="1"/>
</dbReference>
<evidence type="ECO:0000256" key="6">
    <source>
        <dbReference type="ARBA" id="ARBA00022763"/>
    </source>
</evidence>
<dbReference type="FunFam" id="1.10.8.50:FF:000003">
    <property type="entry name" value="Formamidopyrimidine-DNA glycosylase"/>
    <property type="match status" value="1"/>
</dbReference>
<dbReference type="InterPro" id="IPR012319">
    <property type="entry name" value="FPG_cat"/>
</dbReference>
<dbReference type="InterPro" id="IPR020629">
    <property type="entry name" value="FPG_Glyclase"/>
</dbReference>
<dbReference type="GO" id="GO:0008270">
    <property type="term" value="F:zinc ion binding"/>
    <property type="evidence" value="ECO:0007669"/>
    <property type="project" value="UniProtKB-KW"/>
</dbReference>